<dbReference type="RefSeq" id="WP_263336383.1">
    <property type="nucleotide sequence ID" value="NZ_JAGSYH010000003.1"/>
</dbReference>
<sequence>MALRFQQHPGLVAYLTAGDAGLSPGTPVATAGSHVPAHLVVTREIALAAIDAGADVIELGVPFSDPLADGPVIQRASERSLARGIRLRDVLALAKELRQARPNAGLVIFTYVNPVLRFGLKAFADAAAESGADGVLLTDMIVEEASEYIAEMNRVDLAPIFLAAPTSPEERLKAIAAHSKGFIYAISRTGVTGKRQELAADAAALVERIRRWSKLPVAVGFGISHADHVAEVGRFADAAVIGSAIVELIERSTEEQAPGVVARFIEGLRQLHPAQAL</sequence>
<reference evidence="11" key="1">
    <citation type="journal article" date="2019" name="Int. J. Syst. Evol. Microbiol.">
        <title>The Global Catalogue of Microorganisms (GCM) 10K type strain sequencing project: providing services to taxonomists for standard genome sequencing and annotation.</title>
        <authorList>
            <consortium name="The Broad Institute Genomics Platform"/>
            <consortium name="The Broad Institute Genome Sequencing Center for Infectious Disease"/>
            <person name="Wu L."/>
            <person name="Ma J."/>
        </authorList>
    </citation>
    <scope>NUCLEOTIDE SEQUENCE [LARGE SCALE GENOMIC DNA]</scope>
    <source>
        <strain evidence="11">JCM 4087</strain>
    </source>
</reference>
<protein>
    <recommendedName>
        <fullName evidence="8">Tryptophan synthase alpha chain</fullName>
        <ecNumber evidence="8">4.2.1.20</ecNumber>
    </recommendedName>
</protein>
<keyword evidence="3 8" id="KW-0028">Amino-acid biosynthesis</keyword>
<comment type="pathway">
    <text evidence="1 8">Amino-acid biosynthesis; L-tryptophan biosynthesis; L-tryptophan from chorismate: step 5/5.</text>
</comment>
<dbReference type="PANTHER" id="PTHR43406:SF1">
    <property type="entry name" value="TRYPTOPHAN SYNTHASE ALPHA CHAIN, CHLOROPLASTIC"/>
    <property type="match status" value="1"/>
</dbReference>
<evidence type="ECO:0000256" key="2">
    <source>
        <dbReference type="ARBA" id="ARBA00011270"/>
    </source>
</evidence>
<evidence type="ECO:0000313" key="10">
    <source>
        <dbReference type="EMBL" id="MFC5862673.1"/>
    </source>
</evidence>
<dbReference type="InterPro" id="IPR002028">
    <property type="entry name" value="Trp_synthase_suA"/>
</dbReference>
<dbReference type="NCBIfam" id="TIGR00262">
    <property type="entry name" value="trpA"/>
    <property type="match status" value="1"/>
</dbReference>
<dbReference type="GO" id="GO:0004834">
    <property type="term" value="F:tryptophan synthase activity"/>
    <property type="evidence" value="ECO:0007669"/>
    <property type="project" value="UniProtKB-EC"/>
</dbReference>
<evidence type="ECO:0000256" key="3">
    <source>
        <dbReference type="ARBA" id="ARBA00022605"/>
    </source>
</evidence>
<keyword evidence="6 8" id="KW-0456">Lyase</keyword>
<comment type="similarity">
    <text evidence="8 9">Belongs to the TrpA family.</text>
</comment>
<feature type="active site" description="Proton acceptor" evidence="8">
    <location>
        <position position="69"/>
    </location>
</feature>
<dbReference type="Gene3D" id="3.20.20.70">
    <property type="entry name" value="Aldolase class I"/>
    <property type="match status" value="1"/>
</dbReference>
<evidence type="ECO:0000256" key="1">
    <source>
        <dbReference type="ARBA" id="ARBA00004733"/>
    </source>
</evidence>
<dbReference type="InterPro" id="IPR013785">
    <property type="entry name" value="Aldolase_TIM"/>
</dbReference>
<dbReference type="PANTHER" id="PTHR43406">
    <property type="entry name" value="TRYPTOPHAN SYNTHASE, ALPHA CHAIN"/>
    <property type="match status" value="1"/>
</dbReference>
<dbReference type="CDD" id="cd04724">
    <property type="entry name" value="Tryptophan_synthase_alpha"/>
    <property type="match status" value="1"/>
</dbReference>
<dbReference type="InterPro" id="IPR018204">
    <property type="entry name" value="Trp_synthase_alpha_AS"/>
</dbReference>
<comment type="caution">
    <text evidence="10">The sequence shown here is derived from an EMBL/GenBank/DDBJ whole genome shotgun (WGS) entry which is preliminary data.</text>
</comment>
<evidence type="ECO:0000256" key="9">
    <source>
        <dbReference type="RuleBase" id="RU003662"/>
    </source>
</evidence>
<evidence type="ECO:0000256" key="7">
    <source>
        <dbReference type="ARBA" id="ARBA00049047"/>
    </source>
</evidence>
<keyword evidence="4 8" id="KW-0822">Tryptophan biosynthesis</keyword>
<dbReference type="InterPro" id="IPR011060">
    <property type="entry name" value="RibuloseP-bd_barrel"/>
</dbReference>
<dbReference type="PROSITE" id="PS00167">
    <property type="entry name" value="TRP_SYNTHASE_ALPHA"/>
    <property type="match status" value="1"/>
</dbReference>
<accession>A0ABW1EH39</accession>
<comment type="function">
    <text evidence="8">The alpha subunit is responsible for the aldol cleavage of indoleglycerol phosphate to indole and glyceraldehyde 3-phosphate.</text>
</comment>
<feature type="active site" description="Proton acceptor" evidence="8">
    <location>
        <position position="58"/>
    </location>
</feature>
<dbReference type="SUPFAM" id="SSF51366">
    <property type="entry name" value="Ribulose-phoshate binding barrel"/>
    <property type="match status" value="1"/>
</dbReference>
<dbReference type="Proteomes" id="UP001596091">
    <property type="component" value="Unassembled WGS sequence"/>
</dbReference>
<dbReference type="Pfam" id="PF00290">
    <property type="entry name" value="Trp_syntA"/>
    <property type="match status" value="1"/>
</dbReference>
<comment type="subunit">
    <text evidence="2 8">Tetramer of two alpha and two beta chains.</text>
</comment>
<evidence type="ECO:0000256" key="5">
    <source>
        <dbReference type="ARBA" id="ARBA00023141"/>
    </source>
</evidence>
<keyword evidence="5 8" id="KW-0057">Aromatic amino acid biosynthesis</keyword>
<evidence type="ECO:0000256" key="6">
    <source>
        <dbReference type="ARBA" id="ARBA00023239"/>
    </source>
</evidence>
<evidence type="ECO:0000256" key="4">
    <source>
        <dbReference type="ARBA" id="ARBA00022822"/>
    </source>
</evidence>
<gene>
    <name evidence="8 10" type="primary">trpA</name>
    <name evidence="10" type="ORF">ACFPT7_10260</name>
</gene>
<name>A0ABW1EH39_9BACT</name>
<keyword evidence="11" id="KW-1185">Reference proteome</keyword>
<proteinExistence type="inferred from homology"/>
<evidence type="ECO:0000313" key="11">
    <source>
        <dbReference type="Proteomes" id="UP001596091"/>
    </source>
</evidence>
<evidence type="ECO:0000256" key="8">
    <source>
        <dbReference type="HAMAP-Rule" id="MF_00131"/>
    </source>
</evidence>
<comment type="catalytic activity">
    <reaction evidence="7 8">
        <text>(1S,2R)-1-C-(indol-3-yl)glycerol 3-phosphate + L-serine = D-glyceraldehyde 3-phosphate + L-tryptophan + H2O</text>
        <dbReference type="Rhea" id="RHEA:10532"/>
        <dbReference type="ChEBI" id="CHEBI:15377"/>
        <dbReference type="ChEBI" id="CHEBI:33384"/>
        <dbReference type="ChEBI" id="CHEBI:57912"/>
        <dbReference type="ChEBI" id="CHEBI:58866"/>
        <dbReference type="ChEBI" id="CHEBI:59776"/>
        <dbReference type="EC" id="4.2.1.20"/>
    </reaction>
</comment>
<dbReference type="EMBL" id="JBHSPH010000002">
    <property type="protein sequence ID" value="MFC5862673.1"/>
    <property type="molecule type" value="Genomic_DNA"/>
</dbReference>
<organism evidence="10 11">
    <name type="scientific">Acidicapsa dinghuensis</name>
    <dbReference type="NCBI Taxonomy" id="2218256"/>
    <lineage>
        <taxon>Bacteria</taxon>
        <taxon>Pseudomonadati</taxon>
        <taxon>Acidobacteriota</taxon>
        <taxon>Terriglobia</taxon>
        <taxon>Terriglobales</taxon>
        <taxon>Acidobacteriaceae</taxon>
        <taxon>Acidicapsa</taxon>
    </lineage>
</organism>
<dbReference type="HAMAP" id="MF_00131">
    <property type="entry name" value="Trp_synth_alpha"/>
    <property type="match status" value="1"/>
</dbReference>
<dbReference type="EC" id="4.2.1.20" evidence="8"/>